<keyword evidence="1 3" id="KW-0378">Hydrolase</keyword>
<dbReference type="SUPFAM" id="SSF52499">
    <property type="entry name" value="Isochorismatase-like hydrolases"/>
    <property type="match status" value="1"/>
</dbReference>
<reference evidence="3 4" key="1">
    <citation type="submission" date="2019-07" db="EMBL/GenBank/DDBJ databases">
        <title>Microbispora hainanensis DSM 45428.</title>
        <authorList>
            <person name="Thawai C."/>
        </authorList>
    </citation>
    <scope>NUCLEOTIDE SEQUENCE [LARGE SCALE GENOMIC DNA]</scope>
    <source>
        <strain evidence="3 4">DSM 45428</strain>
    </source>
</reference>
<gene>
    <name evidence="3" type="ORF">FLX08_04980</name>
</gene>
<dbReference type="Pfam" id="PF00857">
    <property type="entry name" value="Isochorismatase"/>
    <property type="match status" value="1"/>
</dbReference>
<dbReference type="AlphaFoldDB" id="A0A544Z2J4"/>
<dbReference type="InterPro" id="IPR036380">
    <property type="entry name" value="Isochorismatase-like_sf"/>
</dbReference>
<proteinExistence type="predicted"/>
<dbReference type="Gene3D" id="3.40.50.850">
    <property type="entry name" value="Isochorismatase-like"/>
    <property type="match status" value="1"/>
</dbReference>
<name>A0A544Z2J4_9ACTN</name>
<evidence type="ECO:0000313" key="3">
    <source>
        <dbReference type="EMBL" id="TQS23238.1"/>
    </source>
</evidence>
<dbReference type="Proteomes" id="UP000316541">
    <property type="component" value="Unassembled WGS sequence"/>
</dbReference>
<dbReference type="InterPro" id="IPR050272">
    <property type="entry name" value="Isochorismatase-like_hydrls"/>
</dbReference>
<comment type="caution">
    <text evidence="3">The sequence shown here is derived from an EMBL/GenBank/DDBJ whole genome shotgun (WGS) entry which is preliminary data.</text>
</comment>
<evidence type="ECO:0000313" key="4">
    <source>
        <dbReference type="Proteomes" id="UP000316541"/>
    </source>
</evidence>
<dbReference type="InterPro" id="IPR000868">
    <property type="entry name" value="Isochorismatase-like_dom"/>
</dbReference>
<dbReference type="EMBL" id="VIRM01000004">
    <property type="protein sequence ID" value="TQS23238.1"/>
    <property type="molecule type" value="Genomic_DNA"/>
</dbReference>
<evidence type="ECO:0000259" key="2">
    <source>
        <dbReference type="Pfam" id="PF00857"/>
    </source>
</evidence>
<accession>A0A544Z2J4</accession>
<feature type="domain" description="Isochorismatase-like" evidence="2">
    <location>
        <begin position="12"/>
        <end position="188"/>
    </location>
</feature>
<dbReference type="CDD" id="cd00431">
    <property type="entry name" value="cysteine_hydrolases"/>
    <property type="match status" value="1"/>
</dbReference>
<organism evidence="3 4">
    <name type="scientific">Microbispora hainanensis</name>
    <dbReference type="NCBI Taxonomy" id="568844"/>
    <lineage>
        <taxon>Bacteria</taxon>
        <taxon>Bacillati</taxon>
        <taxon>Actinomycetota</taxon>
        <taxon>Actinomycetes</taxon>
        <taxon>Streptosporangiales</taxon>
        <taxon>Streptosporangiaceae</taxon>
        <taxon>Microbispora</taxon>
    </lineage>
</organism>
<evidence type="ECO:0000256" key="1">
    <source>
        <dbReference type="ARBA" id="ARBA00022801"/>
    </source>
</evidence>
<sequence>MDEYTSPEFSRSALLTIDLQRDFVAGIAGTTEVLPAVRRLTHAFREAGRPIVHVVRLYLPDGSNADLCRRTLRGTVNPHSPGSQLAAGLLPGRLLPGRAGERELDPDLLLAGRAQQIGPDEHILYKPRWSAFFGTRLLEHLAERAVSTVVVAGCNYPNCPRSTLVDATERDLRTVAVRDALSGWTAGADREMAGMGVACLDTSEVVAAVRTPAASPA</sequence>
<protein>
    <submittedName>
        <fullName evidence="3">Cysteine hydrolase</fullName>
    </submittedName>
</protein>
<dbReference type="PANTHER" id="PTHR43540">
    <property type="entry name" value="PEROXYUREIDOACRYLATE/UREIDOACRYLATE AMIDOHYDROLASE-RELATED"/>
    <property type="match status" value="1"/>
</dbReference>
<dbReference type="GO" id="GO:0016787">
    <property type="term" value="F:hydrolase activity"/>
    <property type="evidence" value="ECO:0007669"/>
    <property type="project" value="UniProtKB-KW"/>
</dbReference>
<dbReference type="RefSeq" id="WP_142616996.1">
    <property type="nucleotide sequence ID" value="NZ_VIRM01000004.1"/>
</dbReference>